<evidence type="ECO:0008006" key="4">
    <source>
        <dbReference type="Google" id="ProtNLM"/>
    </source>
</evidence>
<gene>
    <name evidence="2" type="ORF">M0R45_006601</name>
</gene>
<proteinExistence type="predicted"/>
<dbReference type="EMBL" id="JBEDUW010000001">
    <property type="protein sequence ID" value="KAK9951141.1"/>
    <property type="molecule type" value="Genomic_DNA"/>
</dbReference>
<feature type="compositionally biased region" description="Basic and acidic residues" evidence="1">
    <location>
        <begin position="148"/>
        <end position="157"/>
    </location>
</feature>
<name>A0AAW1YQX1_RUBAR</name>
<feature type="region of interest" description="Disordered" evidence="1">
    <location>
        <begin position="134"/>
        <end position="170"/>
    </location>
</feature>
<evidence type="ECO:0000313" key="3">
    <source>
        <dbReference type="Proteomes" id="UP001457282"/>
    </source>
</evidence>
<organism evidence="2 3">
    <name type="scientific">Rubus argutus</name>
    <name type="common">Southern blackberry</name>
    <dbReference type="NCBI Taxonomy" id="59490"/>
    <lineage>
        <taxon>Eukaryota</taxon>
        <taxon>Viridiplantae</taxon>
        <taxon>Streptophyta</taxon>
        <taxon>Embryophyta</taxon>
        <taxon>Tracheophyta</taxon>
        <taxon>Spermatophyta</taxon>
        <taxon>Magnoliopsida</taxon>
        <taxon>eudicotyledons</taxon>
        <taxon>Gunneridae</taxon>
        <taxon>Pentapetalae</taxon>
        <taxon>rosids</taxon>
        <taxon>fabids</taxon>
        <taxon>Rosales</taxon>
        <taxon>Rosaceae</taxon>
        <taxon>Rosoideae</taxon>
        <taxon>Rosoideae incertae sedis</taxon>
        <taxon>Rubus</taxon>
    </lineage>
</organism>
<comment type="caution">
    <text evidence="2">The sequence shown here is derived from an EMBL/GenBank/DDBJ whole genome shotgun (WGS) entry which is preliminary data.</text>
</comment>
<reference evidence="2 3" key="1">
    <citation type="journal article" date="2023" name="G3 (Bethesda)">
        <title>A chromosome-length genome assembly and annotation of blackberry (Rubus argutus, cv. 'Hillquist').</title>
        <authorList>
            <person name="Bruna T."/>
            <person name="Aryal R."/>
            <person name="Dudchenko O."/>
            <person name="Sargent D.J."/>
            <person name="Mead D."/>
            <person name="Buti M."/>
            <person name="Cavallini A."/>
            <person name="Hytonen T."/>
            <person name="Andres J."/>
            <person name="Pham M."/>
            <person name="Weisz D."/>
            <person name="Mascagni F."/>
            <person name="Usai G."/>
            <person name="Natali L."/>
            <person name="Bassil N."/>
            <person name="Fernandez G.E."/>
            <person name="Lomsadze A."/>
            <person name="Armour M."/>
            <person name="Olukolu B."/>
            <person name="Poorten T."/>
            <person name="Britton C."/>
            <person name="Davik J."/>
            <person name="Ashrafi H."/>
            <person name="Aiden E.L."/>
            <person name="Borodovsky M."/>
            <person name="Worthington M."/>
        </authorList>
    </citation>
    <scope>NUCLEOTIDE SEQUENCE [LARGE SCALE GENOMIC DNA]</scope>
    <source>
        <strain evidence="2">PI 553951</strain>
    </source>
</reference>
<dbReference type="Proteomes" id="UP001457282">
    <property type="component" value="Unassembled WGS sequence"/>
</dbReference>
<keyword evidence="3" id="KW-1185">Reference proteome</keyword>
<dbReference type="AlphaFoldDB" id="A0AAW1YQX1"/>
<accession>A0AAW1YQX1</accession>
<feature type="region of interest" description="Disordered" evidence="1">
    <location>
        <begin position="98"/>
        <end position="120"/>
    </location>
</feature>
<feature type="compositionally biased region" description="Basic residues" evidence="1">
    <location>
        <begin position="158"/>
        <end position="170"/>
    </location>
</feature>
<protein>
    <recommendedName>
        <fullName evidence="4">Secreted protein</fullName>
    </recommendedName>
</protein>
<evidence type="ECO:0000256" key="1">
    <source>
        <dbReference type="SAM" id="MobiDB-lite"/>
    </source>
</evidence>
<feature type="compositionally biased region" description="Polar residues" evidence="1">
    <location>
        <begin position="103"/>
        <end position="115"/>
    </location>
</feature>
<evidence type="ECO:0000313" key="2">
    <source>
        <dbReference type="EMBL" id="KAK9951141.1"/>
    </source>
</evidence>
<sequence length="170" mass="18816">MASLVLSSGIVPLSTAASSSGHHHREHPKPSCNCVPSLLPTLSAADTAGVSLIPAWLPELEHQALLSSESSLMPVTAEPRLQKHQPPPIQSKLHFHHHRCKSRSQPASAPRQTGNPWLPRAQLRTSSLQPLLGRISPWSNLSRPSVSVEEKETEERVTRKKRKKKKKRIK</sequence>